<evidence type="ECO:0000313" key="2">
    <source>
        <dbReference type="Proteomes" id="UP000887013"/>
    </source>
</evidence>
<evidence type="ECO:0000313" key="1">
    <source>
        <dbReference type="EMBL" id="GFU01976.1"/>
    </source>
</evidence>
<comment type="caution">
    <text evidence="1">The sequence shown here is derived from an EMBL/GenBank/DDBJ whole genome shotgun (WGS) entry which is preliminary data.</text>
</comment>
<name>A0A8X6Q8Q9_NEPPI</name>
<sequence>MHESTCNRKDEFFIQKKKLFGTSHAADEFRNPTKGVAQLNSAKRAFFFNGRLYDVLPRSRTLVIDVRQLHNEKNLEKLKGKDNMFKQFQEKVIKKRKVSRVRD</sequence>
<protein>
    <submittedName>
        <fullName evidence="1">Uncharacterized protein</fullName>
    </submittedName>
</protein>
<keyword evidence="2" id="KW-1185">Reference proteome</keyword>
<dbReference type="Proteomes" id="UP000887013">
    <property type="component" value="Unassembled WGS sequence"/>
</dbReference>
<dbReference type="EMBL" id="BMAW01027401">
    <property type="protein sequence ID" value="GFU01976.1"/>
    <property type="molecule type" value="Genomic_DNA"/>
</dbReference>
<reference evidence="1" key="1">
    <citation type="submission" date="2020-08" db="EMBL/GenBank/DDBJ databases">
        <title>Multicomponent nature underlies the extraordinary mechanical properties of spider dragline silk.</title>
        <authorList>
            <person name="Kono N."/>
            <person name="Nakamura H."/>
            <person name="Mori M."/>
            <person name="Yoshida Y."/>
            <person name="Ohtoshi R."/>
            <person name="Malay A.D."/>
            <person name="Moran D.A.P."/>
            <person name="Tomita M."/>
            <person name="Numata K."/>
            <person name="Arakawa K."/>
        </authorList>
    </citation>
    <scope>NUCLEOTIDE SEQUENCE</scope>
</reference>
<gene>
    <name evidence="1" type="ORF">NPIL_84181</name>
</gene>
<proteinExistence type="predicted"/>
<dbReference type="AlphaFoldDB" id="A0A8X6Q8Q9"/>
<organism evidence="1 2">
    <name type="scientific">Nephila pilipes</name>
    <name type="common">Giant wood spider</name>
    <name type="synonym">Nephila maculata</name>
    <dbReference type="NCBI Taxonomy" id="299642"/>
    <lineage>
        <taxon>Eukaryota</taxon>
        <taxon>Metazoa</taxon>
        <taxon>Ecdysozoa</taxon>
        <taxon>Arthropoda</taxon>
        <taxon>Chelicerata</taxon>
        <taxon>Arachnida</taxon>
        <taxon>Araneae</taxon>
        <taxon>Araneomorphae</taxon>
        <taxon>Entelegynae</taxon>
        <taxon>Araneoidea</taxon>
        <taxon>Nephilidae</taxon>
        <taxon>Nephila</taxon>
    </lineage>
</organism>
<accession>A0A8X6Q8Q9</accession>